<dbReference type="AlphaFoldDB" id="A0A7W7R2A0"/>
<comment type="caution">
    <text evidence="2">The sequence shown here is derived from an EMBL/GenBank/DDBJ whole genome shotgun (WGS) entry which is preliminary data.</text>
</comment>
<accession>A0A7W7R2A0</accession>
<sequence length="74" mass="7798">MSTVHFTAPPAAAKTPRARTTTESLSTRPAGATAASALDGRRRRRPLSQAVRNVGIVLDTAARVVFLGRDGVKL</sequence>
<reference evidence="2 3" key="1">
    <citation type="submission" date="2020-08" db="EMBL/GenBank/DDBJ databases">
        <title>Sequencing the genomes of 1000 actinobacteria strains.</title>
        <authorList>
            <person name="Klenk H.-P."/>
        </authorList>
    </citation>
    <scope>NUCLEOTIDE SEQUENCE [LARGE SCALE GENOMIC DNA]</scope>
    <source>
        <strain evidence="2 3">DSM 41654</strain>
    </source>
</reference>
<protein>
    <submittedName>
        <fullName evidence="2">Uncharacterized protein</fullName>
    </submittedName>
</protein>
<evidence type="ECO:0000313" key="2">
    <source>
        <dbReference type="EMBL" id="MBB4924127.1"/>
    </source>
</evidence>
<evidence type="ECO:0000256" key="1">
    <source>
        <dbReference type="SAM" id="MobiDB-lite"/>
    </source>
</evidence>
<feature type="region of interest" description="Disordered" evidence="1">
    <location>
        <begin position="1"/>
        <end position="46"/>
    </location>
</feature>
<evidence type="ECO:0000313" key="3">
    <source>
        <dbReference type="Proteomes" id="UP000540506"/>
    </source>
</evidence>
<proteinExistence type="predicted"/>
<gene>
    <name evidence="2" type="ORF">FHR34_003120</name>
</gene>
<keyword evidence="3" id="KW-1185">Reference proteome</keyword>
<dbReference type="RefSeq" id="WP_184936126.1">
    <property type="nucleotide sequence ID" value="NZ_JACHJV010000001.1"/>
</dbReference>
<dbReference type="EMBL" id="JACHJV010000001">
    <property type="protein sequence ID" value="MBB4924127.1"/>
    <property type="molecule type" value="Genomic_DNA"/>
</dbReference>
<dbReference type="Proteomes" id="UP000540506">
    <property type="component" value="Unassembled WGS sequence"/>
</dbReference>
<feature type="compositionally biased region" description="Low complexity" evidence="1">
    <location>
        <begin position="7"/>
        <end position="22"/>
    </location>
</feature>
<name>A0A7W7R2A0_KITKI</name>
<organism evidence="2 3">
    <name type="scientific">Kitasatospora kifunensis</name>
    <name type="common">Streptomyces kifunensis</name>
    <dbReference type="NCBI Taxonomy" id="58351"/>
    <lineage>
        <taxon>Bacteria</taxon>
        <taxon>Bacillati</taxon>
        <taxon>Actinomycetota</taxon>
        <taxon>Actinomycetes</taxon>
        <taxon>Kitasatosporales</taxon>
        <taxon>Streptomycetaceae</taxon>
        <taxon>Kitasatospora</taxon>
    </lineage>
</organism>